<name>A0ABU6KMP6_9BACI</name>
<keyword evidence="2" id="KW-1185">Reference proteome</keyword>
<dbReference type="RefSeq" id="WP_327609373.1">
    <property type="nucleotide sequence ID" value="NZ_JARZFX010000020.1"/>
</dbReference>
<proteinExistence type="predicted"/>
<sequence length="133" mass="16039">MLLPIDCLLKTREKNGLGWLKETKRNPLLNYTYLNRNDNAWFASQLNFLPSNINTGNTNLLRKRDKQILIYMKGIVYEGIIQRKITKIYYWLSYAVDKLELRNELPYLEKTKKYIEKHQEFLEKIQEKNRVVI</sequence>
<protein>
    <submittedName>
        <fullName evidence="1">Uncharacterized protein</fullName>
    </submittedName>
</protein>
<comment type="caution">
    <text evidence="1">The sequence shown here is derived from an EMBL/GenBank/DDBJ whole genome shotgun (WGS) entry which is preliminary data.</text>
</comment>
<reference evidence="1 2" key="1">
    <citation type="journal article" date="2024" name="Int. J. Syst. Evol. Microbiol.">
        <title>Virgibacillus tibetensis sp. nov., isolated from salt lake on the Tibetan Plateau of China.</title>
        <authorList>
            <person name="Phurbu D."/>
            <person name="Liu Z.-X."/>
            <person name="Wang R."/>
            <person name="Zheng Y.-Y."/>
            <person name="Liu H.-C."/>
            <person name="Zhou Y.-G."/>
            <person name="Yu Y.-J."/>
            <person name="Li A.-H."/>
        </authorList>
    </citation>
    <scope>NUCLEOTIDE SEQUENCE [LARGE SCALE GENOMIC DNA]</scope>
    <source>
        <strain evidence="1 2">C22-A2</strain>
    </source>
</reference>
<evidence type="ECO:0000313" key="1">
    <source>
        <dbReference type="EMBL" id="MEC5425839.1"/>
    </source>
</evidence>
<evidence type="ECO:0000313" key="2">
    <source>
        <dbReference type="Proteomes" id="UP001335737"/>
    </source>
</evidence>
<gene>
    <name evidence="1" type="ORF">QGM71_20495</name>
</gene>
<accession>A0ABU6KMP6</accession>
<organism evidence="1 2">
    <name type="scientific">Virgibacillus tibetensis</name>
    <dbReference type="NCBI Taxonomy" id="3042313"/>
    <lineage>
        <taxon>Bacteria</taxon>
        <taxon>Bacillati</taxon>
        <taxon>Bacillota</taxon>
        <taxon>Bacilli</taxon>
        <taxon>Bacillales</taxon>
        <taxon>Bacillaceae</taxon>
        <taxon>Virgibacillus</taxon>
    </lineage>
</organism>
<dbReference type="EMBL" id="JARZFX010000020">
    <property type="protein sequence ID" value="MEC5425839.1"/>
    <property type="molecule type" value="Genomic_DNA"/>
</dbReference>
<dbReference type="Proteomes" id="UP001335737">
    <property type="component" value="Unassembled WGS sequence"/>
</dbReference>